<gene>
    <name evidence="1" type="ORF">ANN_07986</name>
</gene>
<evidence type="ECO:0000313" key="2">
    <source>
        <dbReference type="Proteomes" id="UP001148838"/>
    </source>
</evidence>
<dbReference type="EMBL" id="JAJSOF020000017">
    <property type="protein sequence ID" value="KAJ4439858.1"/>
    <property type="molecule type" value="Genomic_DNA"/>
</dbReference>
<dbReference type="PANTHER" id="PTHR46060:SF3">
    <property type="entry name" value="PROTEIN GVQW3"/>
    <property type="match status" value="1"/>
</dbReference>
<reference evidence="1 2" key="1">
    <citation type="journal article" date="2022" name="Allergy">
        <title>Genome assembly and annotation of Periplaneta americana reveal a comprehensive cockroach allergen profile.</title>
        <authorList>
            <person name="Wang L."/>
            <person name="Xiong Q."/>
            <person name="Saelim N."/>
            <person name="Wang L."/>
            <person name="Nong W."/>
            <person name="Wan A.T."/>
            <person name="Shi M."/>
            <person name="Liu X."/>
            <person name="Cao Q."/>
            <person name="Hui J.H.L."/>
            <person name="Sookrung N."/>
            <person name="Leung T.F."/>
            <person name="Tungtrongchitr A."/>
            <person name="Tsui S.K.W."/>
        </authorList>
    </citation>
    <scope>NUCLEOTIDE SEQUENCE [LARGE SCALE GENOMIC DNA]</scope>
    <source>
        <strain evidence="1">PWHHKU_190912</strain>
    </source>
</reference>
<dbReference type="Proteomes" id="UP001148838">
    <property type="component" value="Unassembled WGS sequence"/>
</dbReference>
<dbReference type="InterPro" id="IPR036397">
    <property type="entry name" value="RNaseH_sf"/>
</dbReference>
<dbReference type="InterPro" id="IPR052709">
    <property type="entry name" value="Transposase-MT_Hybrid"/>
</dbReference>
<name>A0ABQ8T056_PERAM</name>
<evidence type="ECO:0000313" key="1">
    <source>
        <dbReference type="EMBL" id="KAJ4439858.1"/>
    </source>
</evidence>
<dbReference type="PANTHER" id="PTHR46060">
    <property type="entry name" value="MARINER MOS1 TRANSPOSASE-LIKE PROTEIN"/>
    <property type="match status" value="1"/>
</dbReference>
<protein>
    <submittedName>
        <fullName evidence="1">Uncharacterized protein</fullName>
    </submittedName>
</protein>
<keyword evidence="2" id="KW-1185">Reference proteome</keyword>
<sequence length="105" mass="11864">MGNESVVKTMSSGRPVVRRTSATVQQLSNLILTNRRITFDELQMKQHDNARPYTSRQTCDTLTSVEFQALPHPPYFPALVLLDYALFDKIKKNLCSQQGTTTCCP</sequence>
<proteinExistence type="predicted"/>
<dbReference type="Gene3D" id="3.30.420.10">
    <property type="entry name" value="Ribonuclease H-like superfamily/Ribonuclease H"/>
    <property type="match status" value="1"/>
</dbReference>
<comment type="caution">
    <text evidence="1">The sequence shown here is derived from an EMBL/GenBank/DDBJ whole genome shotgun (WGS) entry which is preliminary data.</text>
</comment>
<organism evidence="1 2">
    <name type="scientific">Periplaneta americana</name>
    <name type="common">American cockroach</name>
    <name type="synonym">Blatta americana</name>
    <dbReference type="NCBI Taxonomy" id="6978"/>
    <lineage>
        <taxon>Eukaryota</taxon>
        <taxon>Metazoa</taxon>
        <taxon>Ecdysozoa</taxon>
        <taxon>Arthropoda</taxon>
        <taxon>Hexapoda</taxon>
        <taxon>Insecta</taxon>
        <taxon>Pterygota</taxon>
        <taxon>Neoptera</taxon>
        <taxon>Polyneoptera</taxon>
        <taxon>Dictyoptera</taxon>
        <taxon>Blattodea</taxon>
        <taxon>Blattoidea</taxon>
        <taxon>Blattidae</taxon>
        <taxon>Blattinae</taxon>
        <taxon>Periplaneta</taxon>
    </lineage>
</organism>
<accession>A0ABQ8T056</accession>